<gene>
    <name evidence="1" type="ORF">S01H4_14106</name>
</gene>
<sequence length="57" mass="6935">MIDNIVEMVLKEGRKRNRDHIFVGVYDVIEEVFHKVNWIIVEHMIEERRIKNDENKG</sequence>
<proteinExistence type="predicted"/>
<dbReference type="AlphaFoldDB" id="X1AGT6"/>
<organism evidence="1">
    <name type="scientific">marine sediment metagenome</name>
    <dbReference type="NCBI Taxonomy" id="412755"/>
    <lineage>
        <taxon>unclassified sequences</taxon>
        <taxon>metagenomes</taxon>
        <taxon>ecological metagenomes</taxon>
    </lineage>
</organism>
<dbReference type="EMBL" id="BART01006194">
    <property type="protein sequence ID" value="GAG59266.1"/>
    <property type="molecule type" value="Genomic_DNA"/>
</dbReference>
<accession>X1AGT6</accession>
<reference evidence="1" key="1">
    <citation type="journal article" date="2014" name="Front. Microbiol.">
        <title>High frequency of phylogenetically diverse reductive dehalogenase-homologous genes in deep subseafloor sedimentary metagenomes.</title>
        <authorList>
            <person name="Kawai M."/>
            <person name="Futagami T."/>
            <person name="Toyoda A."/>
            <person name="Takaki Y."/>
            <person name="Nishi S."/>
            <person name="Hori S."/>
            <person name="Arai W."/>
            <person name="Tsubouchi T."/>
            <person name="Morono Y."/>
            <person name="Uchiyama I."/>
            <person name="Ito T."/>
            <person name="Fujiyama A."/>
            <person name="Inagaki F."/>
            <person name="Takami H."/>
        </authorList>
    </citation>
    <scope>NUCLEOTIDE SEQUENCE</scope>
    <source>
        <strain evidence="1">Expedition CK06-06</strain>
    </source>
</reference>
<protein>
    <submittedName>
        <fullName evidence="1">Uncharacterized protein</fullName>
    </submittedName>
</protein>
<evidence type="ECO:0000313" key="1">
    <source>
        <dbReference type="EMBL" id="GAG59266.1"/>
    </source>
</evidence>
<name>X1AGT6_9ZZZZ</name>
<comment type="caution">
    <text evidence="1">The sequence shown here is derived from an EMBL/GenBank/DDBJ whole genome shotgun (WGS) entry which is preliminary data.</text>
</comment>